<dbReference type="EMBL" id="CAJB01000345">
    <property type="protein sequence ID" value="CCH79241.1"/>
    <property type="molecule type" value="Genomic_DNA"/>
</dbReference>
<protein>
    <submittedName>
        <fullName evidence="1">Transcriptional regulator, HxlR family</fullName>
    </submittedName>
</protein>
<dbReference type="Proteomes" id="UP000035721">
    <property type="component" value="Unassembled WGS sequence"/>
</dbReference>
<dbReference type="OrthoDB" id="9792527at2"/>
<proteinExistence type="predicted"/>
<dbReference type="Gene3D" id="3.30.1050.10">
    <property type="entry name" value="SCP2 sterol-binding domain"/>
    <property type="match status" value="1"/>
</dbReference>
<organism evidence="1 2">
    <name type="scientific">Nostocoides japonicum T1-X7</name>
    <dbReference type="NCBI Taxonomy" id="1194083"/>
    <lineage>
        <taxon>Bacteria</taxon>
        <taxon>Bacillati</taxon>
        <taxon>Actinomycetota</taxon>
        <taxon>Actinomycetes</taxon>
        <taxon>Micrococcales</taxon>
        <taxon>Intrasporangiaceae</taxon>
        <taxon>Nostocoides</taxon>
    </lineage>
</organism>
<dbReference type="STRING" id="1194083.BN12_4090003"/>
<gene>
    <name evidence="1" type="ORF">BN12_4090003</name>
</gene>
<dbReference type="AlphaFoldDB" id="A0A077M077"/>
<dbReference type="SUPFAM" id="SSF55718">
    <property type="entry name" value="SCP-like"/>
    <property type="match status" value="1"/>
</dbReference>
<reference evidence="1 2" key="1">
    <citation type="journal article" date="2013" name="ISME J.">
        <title>A metabolic model for members of the genus Tetrasphaera involved in enhanced biological phosphorus removal.</title>
        <authorList>
            <person name="Kristiansen R."/>
            <person name="Nguyen H.T.T."/>
            <person name="Saunders A.M."/>
            <person name="Nielsen J.L."/>
            <person name="Wimmer R."/>
            <person name="Le V.Q."/>
            <person name="McIlroy S.J."/>
            <person name="Petrovski S."/>
            <person name="Seviour R.J."/>
            <person name="Calteau A."/>
            <person name="Nielsen K.L."/>
            <person name="Nielsen P.H."/>
        </authorList>
    </citation>
    <scope>NUCLEOTIDE SEQUENCE [LARGE SCALE GENOMIC DNA]</scope>
    <source>
        <strain evidence="1 2">T1-X7</strain>
    </source>
</reference>
<evidence type="ECO:0000313" key="2">
    <source>
        <dbReference type="Proteomes" id="UP000035721"/>
    </source>
</evidence>
<dbReference type="InterPro" id="IPR036527">
    <property type="entry name" value="SCP2_sterol-bd_dom_sf"/>
</dbReference>
<comment type="caution">
    <text evidence="1">The sequence shown here is derived from an EMBL/GenBank/DDBJ whole genome shotgun (WGS) entry which is preliminary data.</text>
</comment>
<name>A0A077M077_9MICO</name>
<sequence>MRQRRLPPPAGSAVYELTAHGYALLPVLDALGDWGSGLPVPDGRPALSATSVLLYVRGCLLRHPDPPAGVFEVQLGERTWTVRTTGSEPVVEPGGPQDSDATLHTDPDTLNELLADPAAFDAALSEATARAAGDLGALRRLLGVARDVRTQPGEDMGRISTGP</sequence>
<evidence type="ECO:0000313" key="1">
    <source>
        <dbReference type="EMBL" id="CCH79241.1"/>
    </source>
</evidence>
<accession>A0A077M077</accession>
<keyword evidence="2" id="KW-1185">Reference proteome</keyword>